<name>A0A3N1CPJ3_9ACTN</name>
<sequence length="117" mass="13045">MNAPSTDKCPRCKNEPIAVRGLGQSCYDRWKRLDRRGDPRAEALTPPLTRKASTPEKAAKMRAARSAKAAERRAAYCELRRVGHSKWVASHVLGVTKASMYKNYEPAYQATLKARAA</sequence>
<accession>A0A3N1CPJ3</accession>
<dbReference type="EMBL" id="RJKE01000001">
    <property type="protein sequence ID" value="ROO82648.1"/>
    <property type="molecule type" value="Genomic_DNA"/>
</dbReference>
<keyword evidence="3" id="KW-1185">Reference proteome</keyword>
<comment type="caution">
    <text evidence="2">The sequence shown here is derived from an EMBL/GenBank/DDBJ whole genome shotgun (WGS) entry which is preliminary data.</text>
</comment>
<dbReference type="RefSeq" id="WP_123661652.1">
    <property type="nucleotide sequence ID" value="NZ_RJKE01000001.1"/>
</dbReference>
<feature type="region of interest" description="Disordered" evidence="1">
    <location>
        <begin position="37"/>
        <end position="65"/>
    </location>
</feature>
<protein>
    <submittedName>
        <fullName evidence="2">Uncharacterized protein</fullName>
    </submittedName>
</protein>
<gene>
    <name evidence="2" type="ORF">EDD29_0129</name>
</gene>
<evidence type="ECO:0000256" key="1">
    <source>
        <dbReference type="SAM" id="MobiDB-lite"/>
    </source>
</evidence>
<dbReference type="Proteomes" id="UP000272400">
    <property type="component" value="Unassembled WGS sequence"/>
</dbReference>
<dbReference type="AlphaFoldDB" id="A0A3N1CPJ3"/>
<proteinExistence type="predicted"/>
<evidence type="ECO:0000313" key="2">
    <source>
        <dbReference type="EMBL" id="ROO82648.1"/>
    </source>
</evidence>
<organism evidence="2 3">
    <name type="scientific">Actinocorallia herbida</name>
    <dbReference type="NCBI Taxonomy" id="58109"/>
    <lineage>
        <taxon>Bacteria</taxon>
        <taxon>Bacillati</taxon>
        <taxon>Actinomycetota</taxon>
        <taxon>Actinomycetes</taxon>
        <taxon>Streptosporangiales</taxon>
        <taxon>Thermomonosporaceae</taxon>
        <taxon>Actinocorallia</taxon>
    </lineage>
</organism>
<evidence type="ECO:0000313" key="3">
    <source>
        <dbReference type="Proteomes" id="UP000272400"/>
    </source>
</evidence>
<reference evidence="2 3" key="1">
    <citation type="submission" date="2018-11" db="EMBL/GenBank/DDBJ databases">
        <title>Sequencing the genomes of 1000 actinobacteria strains.</title>
        <authorList>
            <person name="Klenk H.-P."/>
        </authorList>
    </citation>
    <scope>NUCLEOTIDE SEQUENCE [LARGE SCALE GENOMIC DNA]</scope>
    <source>
        <strain evidence="2 3">DSM 44254</strain>
    </source>
</reference>